<dbReference type="PROSITE" id="PS50977">
    <property type="entry name" value="HTH_TETR_2"/>
    <property type="match status" value="1"/>
</dbReference>
<dbReference type="InterPro" id="IPR009057">
    <property type="entry name" value="Homeodomain-like_sf"/>
</dbReference>
<dbReference type="Gene3D" id="1.10.357.10">
    <property type="entry name" value="Tetracycline Repressor, domain 2"/>
    <property type="match status" value="1"/>
</dbReference>
<reference evidence="6" key="1">
    <citation type="submission" date="2021-03" db="EMBL/GenBank/DDBJ databases">
        <authorList>
            <person name="Kanchanasin P."/>
            <person name="Saeng-In P."/>
            <person name="Phongsopitanun W."/>
            <person name="Yuki M."/>
            <person name="Kudo T."/>
            <person name="Ohkuma M."/>
            <person name="Tanasupawat S."/>
        </authorList>
    </citation>
    <scope>NUCLEOTIDE SEQUENCE</scope>
    <source>
        <strain evidence="6">GKU 128</strain>
    </source>
</reference>
<evidence type="ECO:0000256" key="2">
    <source>
        <dbReference type="ARBA" id="ARBA00023125"/>
    </source>
</evidence>
<evidence type="ECO:0000256" key="3">
    <source>
        <dbReference type="ARBA" id="ARBA00023163"/>
    </source>
</evidence>
<dbReference type="RefSeq" id="WP_208261884.1">
    <property type="nucleotide sequence ID" value="NZ_JAGEOJ010000023.1"/>
</dbReference>
<dbReference type="PANTHER" id="PTHR30055">
    <property type="entry name" value="HTH-TYPE TRANSCRIPTIONAL REGULATOR RUTR"/>
    <property type="match status" value="1"/>
</dbReference>
<keyword evidence="3" id="KW-0804">Transcription</keyword>
<dbReference type="GO" id="GO:0003700">
    <property type="term" value="F:DNA-binding transcription factor activity"/>
    <property type="evidence" value="ECO:0007669"/>
    <property type="project" value="TreeGrafter"/>
</dbReference>
<keyword evidence="7" id="KW-1185">Reference proteome</keyword>
<dbReference type="SUPFAM" id="SSF46689">
    <property type="entry name" value="Homeodomain-like"/>
    <property type="match status" value="1"/>
</dbReference>
<proteinExistence type="predicted"/>
<comment type="caution">
    <text evidence="6">The sequence shown here is derived from an EMBL/GenBank/DDBJ whole genome shotgun (WGS) entry which is preliminary data.</text>
</comment>
<gene>
    <name evidence="6" type="ORF">J4573_42670</name>
</gene>
<evidence type="ECO:0000313" key="6">
    <source>
        <dbReference type="EMBL" id="MBO2453856.1"/>
    </source>
</evidence>
<evidence type="ECO:0000256" key="4">
    <source>
        <dbReference type="PROSITE-ProRule" id="PRU00335"/>
    </source>
</evidence>
<dbReference type="AlphaFoldDB" id="A0A939PSA6"/>
<protein>
    <submittedName>
        <fullName evidence="6">TetR/AcrR family transcriptional regulator</fullName>
    </submittedName>
</protein>
<evidence type="ECO:0000259" key="5">
    <source>
        <dbReference type="PROSITE" id="PS50977"/>
    </source>
</evidence>
<dbReference type="GO" id="GO:0000976">
    <property type="term" value="F:transcription cis-regulatory region binding"/>
    <property type="evidence" value="ECO:0007669"/>
    <property type="project" value="TreeGrafter"/>
</dbReference>
<dbReference type="Proteomes" id="UP000669179">
    <property type="component" value="Unassembled WGS sequence"/>
</dbReference>
<evidence type="ECO:0000313" key="7">
    <source>
        <dbReference type="Proteomes" id="UP000669179"/>
    </source>
</evidence>
<dbReference type="InterPro" id="IPR001647">
    <property type="entry name" value="HTH_TetR"/>
</dbReference>
<feature type="DNA-binding region" description="H-T-H motif" evidence="4">
    <location>
        <begin position="39"/>
        <end position="58"/>
    </location>
</feature>
<dbReference type="EMBL" id="JAGEOJ010000023">
    <property type="protein sequence ID" value="MBO2453856.1"/>
    <property type="molecule type" value="Genomic_DNA"/>
</dbReference>
<dbReference type="PANTHER" id="PTHR30055:SF234">
    <property type="entry name" value="HTH-TYPE TRANSCRIPTIONAL REGULATOR BETI"/>
    <property type="match status" value="1"/>
</dbReference>
<dbReference type="Pfam" id="PF00440">
    <property type="entry name" value="TetR_N"/>
    <property type="match status" value="1"/>
</dbReference>
<organism evidence="6 7">
    <name type="scientific">Actinomadura barringtoniae</name>
    <dbReference type="NCBI Taxonomy" id="1427535"/>
    <lineage>
        <taxon>Bacteria</taxon>
        <taxon>Bacillati</taxon>
        <taxon>Actinomycetota</taxon>
        <taxon>Actinomycetes</taxon>
        <taxon>Streptosporangiales</taxon>
        <taxon>Thermomonosporaceae</taxon>
        <taxon>Actinomadura</taxon>
    </lineage>
</organism>
<evidence type="ECO:0000256" key="1">
    <source>
        <dbReference type="ARBA" id="ARBA00023015"/>
    </source>
</evidence>
<sequence length="200" mass="21322">MVDSSAATPIRPRRADARRSIDAILDAARTVLGERPDARMEEVAAAAGVTRQTVYAHFPSRDALIAALIEVAADEYIAALDAAGLDTAPPPDALAAFLDAGWRFLRRHPLILNLAAIPRPTANDPHDVVPPRLERLIQRGQDTGDFDRSLSAAWLTSAVIGLQHAAAAEVAENRLTAQEAASACLESTLRVCGRPTRPPA</sequence>
<keyword evidence="2 4" id="KW-0238">DNA-binding</keyword>
<accession>A0A939PSA6</accession>
<keyword evidence="1" id="KW-0805">Transcription regulation</keyword>
<dbReference type="InterPro" id="IPR050109">
    <property type="entry name" value="HTH-type_TetR-like_transc_reg"/>
</dbReference>
<dbReference type="InterPro" id="IPR036271">
    <property type="entry name" value="Tet_transcr_reg_TetR-rel_C_sf"/>
</dbReference>
<feature type="domain" description="HTH tetR-type" evidence="5">
    <location>
        <begin position="18"/>
        <end position="76"/>
    </location>
</feature>
<name>A0A939PSA6_9ACTN</name>
<dbReference type="SUPFAM" id="SSF48498">
    <property type="entry name" value="Tetracyclin repressor-like, C-terminal domain"/>
    <property type="match status" value="1"/>
</dbReference>